<dbReference type="InterPro" id="IPR051783">
    <property type="entry name" value="NAD(P)-dependent_oxidoreduct"/>
</dbReference>
<proteinExistence type="predicted"/>
<reference evidence="2 3" key="1">
    <citation type="submission" date="2024-07" db="EMBL/GenBank/DDBJ databases">
        <title>Section-level genome sequencing and comparative genomics of Aspergillus sections Usti and Cavernicolus.</title>
        <authorList>
            <consortium name="Lawrence Berkeley National Laboratory"/>
            <person name="Nybo J.L."/>
            <person name="Vesth T.C."/>
            <person name="Theobald S."/>
            <person name="Frisvad J.C."/>
            <person name="Larsen T.O."/>
            <person name="Kjaerboelling I."/>
            <person name="Rothschild-Mancinelli K."/>
            <person name="Lyhne E.K."/>
            <person name="Kogle M.E."/>
            <person name="Barry K."/>
            <person name="Clum A."/>
            <person name="Na H."/>
            <person name="Ledsgaard L."/>
            <person name="Lin J."/>
            <person name="Lipzen A."/>
            <person name="Kuo A."/>
            <person name="Riley R."/>
            <person name="Mondo S."/>
            <person name="LaButti K."/>
            <person name="Haridas S."/>
            <person name="Pangalinan J."/>
            <person name="Salamov A.A."/>
            <person name="Simmons B.A."/>
            <person name="Magnuson J.K."/>
            <person name="Chen J."/>
            <person name="Drula E."/>
            <person name="Henrissat B."/>
            <person name="Wiebenga A."/>
            <person name="Lubbers R.J."/>
            <person name="Gomes A.C."/>
            <person name="Macurrencykelacurrency M.R."/>
            <person name="Stajich J."/>
            <person name="Grigoriev I.V."/>
            <person name="Mortensen U.H."/>
            <person name="De vries R.P."/>
            <person name="Baker S.E."/>
            <person name="Andersen M.R."/>
        </authorList>
    </citation>
    <scope>NUCLEOTIDE SEQUENCE [LARGE SCALE GENOMIC DNA]</scope>
    <source>
        <strain evidence="2 3">CBS 756.74</strain>
    </source>
</reference>
<sequence length="374" mass="40503">MPPNILLTGATGYIGGTLLQVLLSANVVPPSSIWAIVRSDAQAESLKPLGVNTAQIALTDDAEIKRAVLSNDIDIVVHTVSAVDPTLAASLLNALKARKELTKRPVHFIHTSGVSAFADKTGWPHGIAKETDDLYELQKGVTVPYPVRETNVAIHKTADQYGIAIYSVVPPLVYGKGTGTGNKISVQVPTLIRAAIANKQVHRFAENSGWPAVHVTDLADYYTCLIQRIVEQRAPPAGNDGYYLVSAHTFDWHELLQALANDLNSRGLVLNADVTVWASEEAKTKSLGLPSPYSDIAWNSKQVSPSFKTNKAPWGVICTNLNSAAVLSHHDKELGWNPEWNYQRFLREIGEEVDAVLEAGTSVKDLAGLLPNQP</sequence>
<dbReference type="PANTHER" id="PTHR48079:SF6">
    <property type="entry name" value="NAD(P)-BINDING DOMAIN-CONTAINING PROTEIN-RELATED"/>
    <property type="match status" value="1"/>
</dbReference>
<feature type="domain" description="NAD-dependent epimerase/dehydratase" evidence="1">
    <location>
        <begin position="5"/>
        <end position="232"/>
    </location>
</feature>
<comment type="caution">
    <text evidence="2">The sequence shown here is derived from an EMBL/GenBank/DDBJ whole genome shotgun (WGS) entry which is preliminary data.</text>
</comment>
<dbReference type="PANTHER" id="PTHR48079">
    <property type="entry name" value="PROTEIN YEEZ"/>
    <property type="match status" value="1"/>
</dbReference>
<protein>
    <recommendedName>
        <fullName evidence="1">NAD-dependent epimerase/dehydratase domain-containing protein</fullName>
    </recommendedName>
</protein>
<dbReference type="RefSeq" id="XP_070902249.1">
    <property type="nucleotide sequence ID" value="XM_071044723.1"/>
</dbReference>
<evidence type="ECO:0000313" key="2">
    <source>
        <dbReference type="EMBL" id="KAL2856091.1"/>
    </source>
</evidence>
<dbReference type="InterPro" id="IPR036291">
    <property type="entry name" value="NAD(P)-bd_dom_sf"/>
</dbReference>
<dbReference type="SUPFAM" id="SSF51735">
    <property type="entry name" value="NAD(P)-binding Rossmann-fold domains"/>
    <property type="match status" value="1"/>
</dbReference>
<dbReference type="EMBL" id="JBFXLR010000008">
    <property type="protein sequence ID" value="KAL2856091.1"/>
    <property type="molecule type" value="Genomic_DNA"/>
</dbReference>
<accession>A0ABR4KUZ8</accession>
<dbReference type="GeneID" id="98159887"/>
<evidence type="ECO:0000313" key="3">
    <source>
        <dbReference type="Proteomes" id="UP001610444"/>
    </source>
</evidence>
<dbReference type="InterPro" id="IPR001509">
    <property type="entry name" value="Epimerase_deHydtase"/>
</dbReference>
<dbReference type="Pfam" id="PF01370">
    <property type="entry name" value="Epimerase"/>
    <property type="match status" value="1"/>
</dbReference>
<gene>
    <name evidence="2" type="ORF">BJX68DRAFT_263587</name>
</gene>
<evidence type="ECO:0000259" key="1">
    <source>
        <dbReference type="Pfam" id="PF01370"/>
    </source>
</evidence>
<name>A0ABR4KUZ8_9EURO</name>
<dbReference type="Gene3D" id="3.40.50.720">
    <property type="entry name" value="NAD(P)-binding Rossmann-like Domain"/>
    <property type="match status" value="1"/>
</dbReference>
<organism evidence="2 3">
    <name type="scientific">Aspergillus pseudodeflectus</name>
    <dbReference type="NCBI Taxonomy" id="176178"/>
    <lineage>
        <taxon>Eukaryota</taxon>
        <taxon>Fungi</taxon>
        <taxon>Dikarya</taxon>
        <taxon>Ascomycota</taxon>
        <taxon>Pezizomycotina</taxon>
        <taxon>Eurotiomycetes</taxon>
        <taxon>Eurotiomycetidae</taxon>
        <taxon>Eurotiales</taxon>
        <taxon>Aspergillaceae</taxon>
        <taxon>Aspergillus</taxon>
        <taxon>Aspergillus subgen. Nidulantes</taxon>
    </lineage>
</organism>
<dbReference type="Proteomes" id="UP001610444">
    <property type="component" value="Unassembled WGS sequence"/>
</dbReference>
<keyword evidence="3" id="KW-1185">Reference proteome</keyword>